<protein>
    <recommendedName>
        <fullName evidence="4">Cell division protein FtsL</fullName>
    </recommendedName>
</protein>
<proteinExistence type="predicted"/>
<gene>
    <name evidence="2" type="ORF">GCM10023149_53960</name>
</gene>
<comment type="caution">
    <text evidence="2">The sequence shown here is derived from an EMBL/GenBank/DDBJ whole genome shotgun (WGS) entry which is preliminary data.</text>
</comment>
<evidence type="ECO:0000256" key="1">
    <source>
        <dbReference type="SAM" id="Phobius"/>
    </source>
</evidence>
<keyword evidence="3" id="KW-1185">Reference proteome</keyword>
<keyword evidence="1" id="KW-0472">Membrane</keyword>
<name>A0ABP8HN17_9SPHI</name>
<reference evidence="3" key="1">
    <citation type="journal article" date="2019" name="Int. J. Syst. Evol. Microbiol.">
        <title>The Global Catalogue of Microorganisms (GCM) 10K type strain sequencing project: providing services to taxonomists for standard genome sequencing and annotation.</title>
        <authorList>
            <consortium name="The Broad Institute Genomics Platform"/>
            <consortium name="The Broad Institute Genome Sequencing Center for Infectious Disease"/>
            <person name="Wu L."/>
            <person name="Ma J."/>
        </authorList>
    </citation>
    <scope>NUCLEOTIDE SEQUENCE [LARGE SCALE GENOMIC DNA]</scope>
    <source>
        <strain evidence="3">JCM 17705</strain>
    </source>
</reference>
<feature type="transmembrane region" description="Helical" evidence="1">
    <location>
        <begin position="16"/>
        <end position="35"/>
    </location>
</feature>
<evidence type="ECO:0008006" key="4">
    <source>
        <dbReference type="Google" id="ProtNLM"/>
    </source>
</evidence>
<organism evidence="2 3">
    <name type="scientific">Mucilaginibacter gynuensis</name>
    <dbReference type="NCBI Taxonomy" id="1302236"/>
    <lineage>
        <taxon>Bacteria</taxon>
        <taxon>Pseudomonadati</taxon>
        <taxon>Bacteroidota</taxon>
        <taxon>Sphingobacteriia</taxon>
        <taxon>Sphingobacteriales</taxon>
        <taxon>Sphingobacteriaceae</taxon>
        <taxon>Mucilaginibacter</taxon>
    </lineage>
</organism>
<keyword evidence="1" id="KW-1133">Transmembrane helix</keyword>
<keyword evidence="1" id="KW-0812">Transmembrane</keyword>
<evidence type="ECO:0000313" key="2">
    <source>
        <dbReference type="EMBL" id="GAA4341577.1"/>
    </source>
</evidence>
<dbReference type="EMBL" id="BAABFT010000032">
    <property type="protein sequence ID" value="GAA4341577.1"/>
    <property type="molecule type" value="Genomic_DNA"/>
</dbReference>
<evidence type="ECO:0000313" key="3">
    <source>
        <dbReference type="Proteomes" id="UP001500582"/>
    </source>
</evidence>
<dbReference type="RefSeq" id="WP_345214357.1">
    <property type="nucleotide sequence ID" value="NZ_BAABFT010000032.1"/>
</dbReference>
<dbReference type="Proteomes" id="UP001500582">
    <property type="component" value="Unassembled WGS sequence"/>
</dbReference>
<accession>A0ABP8HN17</accession>
<sequence length="116" mass="13518">MATPNKEELDNLKKRPVQWIILTLCSVAAFLFGVYQLRVNKSDENCDQRILTLQRVASKKDSIIYDWQSKYISLSTELLYKNNIIDRQKQVIDKTDSTARTRLEKPAKQIVKSNDK</sequence>